<organism evidence="2 3">
    <name type="scientific">Microdochium trichocladiopsis</name>
    <dbReference type="NCBI Taxonomy" id="1682393"/>
    <lineage>
        <taxon>Eukaryota</taxon>
        <taxon>Fungi</taxon>
        <taxon>Dikarya</taxon>
        <taxon>Ascomycota</taxon>
        <taxon>Pezizomycotina</taxon>
        <taxon>Sordariomycetes</taxon>
        <taxon>Xylariomycetidae</taxon>
        <taxon>Xylariales</taxon>
        <taxon>Microdochiaceae</taxon>
        <taxon>Microdochium</taxon>
    </lineage>
</organism>
<dbReference type="GeneID" id="70184501"/>
<dbReference type="Proteomes" id="UP000756346">
    <property type="component" value="Unassembled WGS sequence"/>
</dbReference>
<evidence type="ECO:0000256" key="1">
    <source>
        <dbReference type="SAM" id="SignalP"/>
    </source>
</evidence>
<keyword evidence="3" id="KW-1185">Reference proteome</keyword>
<accession>A0A9P8Y396</accession>
<evidence type="ECO:0000313" key="3">
    <source>
        <dbReference type="Proteomes" id="UP000756346"/>
    </source>
</evidence>
<dbReference type="RefSeq" id="XP_046009946.1">
    <property type="nucleotide sequence ID" value="XM_046154955.1"/>
</dbReference>
<gene>
    <name evidence="2" type="ORF">B0I36DRAFT_331202</name>
</gene>
<feature type="chain" id="PRO_5040273483" evidence="1">
    <location>
        <begin position="17"/>
        <end position="97"/>
    </location>
</feature>
<proteinExistence type="predicted"/>
<keyword evidence="1" id="KW-0732">Signal</keyword>
<dbReference type="EMBL" id="JAGTJQ010000008">
    <property type="protein sequence ID" value="KAH7026729.1"/>
    <property type="molecule type" value="Genomic_DNA"/>
</dbReference>
<protein>
    <submittedName>
        <fullName evidence="2">Uncharacterized protein</fullName>
    </submittedName>
</protein>
<reference evidence="2" key="1">
    <citation type="journal article" date="2021" name="Nat. Commun.">
        <title>Genetic determinants of endophytism in the Arabidopsis root mycobiome.</title>
        <authorList>
            <person name="Mesny F."/>
            <person name="Miyauchi S."/>
            <person name="Thiergart T."/>
            <person name="Pickel B."/>
            <person name="Atanasova L."/>
            <person name="Karlsson M."/>
            <person name="Huettel B."/>
            <person name="Barry K.W."/>
            <person name="Haridas S."/>
            <person name="Chen C."/>
            <person name="Bauer D."/>
            <person name="Andreopoulos W."/>
            <person name="Pangilinan J."/>
            <person name="LaButti K."/>
            <person name="Riley R."/>
            <person name="Lipzen A."/>
            <person name="Clum A."/>
            <person name="Drula E."/>
            <person name="Henrissat B."/>
            <person name="Kohler A."/>
            <person name="Grigoriev I.V."/>
            <person name="Martin F.M."/>
            <person name="Hacquard S."/>
        </authorList>
    </citation>
    <scope>NUCLEOTIDE SEQUENCE</scope>
    <source>
        <strain evidence="2">MPI-CAGE-CH-0230</strain>
    </source>
</reference>
<name>A0A9P8Y396_9PEZI</name>
<dbReference type="AlphaFoldDB" id="A0A9P8Y396"/>
<evidence type="ECO:0000313" key="2">
    <source>
        <dbReference type="EMBL" id="KAH7026729.1"/>
    </source>
</evidence>
<feature type="signal peptide" evidence="1">
    <location>
        <begin position="1"/>
        <end position="16"/>
    </location>
</feature>
<comment type="caution">
    <text evidence="2">The sequence shown here is derived from an EMBL/GenBank/DDBJ whole genome shotgun (WGS) entry which is preliminary data.</text>
</comment>
<sequence length="97" mass="10872">MQITAVLLALIPATMAWQYEHGPTNARKAPFGSTNTPCRKSFHPENTMFHWDRDPSEDCCLYLWSNSACSGSAVASTCSDWTKVSVNNFYAYKVQNC</sequence>
<dbReference type="OrthoDB" id="4710954at2759"/>